<evidence type="ECO:0000256" key="5">
    <source>
        <dbReference type="ARBA" id="ARBA00022857"/>
    </source>
</evidence>
<protein>
    <recommendedName>
        <fullName evidence="8">Flavin-containing monooxygenase</fullName>
        <ecNumber evidence="8">1.-.-.-</ecNumber>
    </recommendedName>
</protein>
<dbReference type="Pfam" id="PF00743">
    <property type="entry name" value="FMO-like"/>
    <property type="match status" value="4"/>
</dbReference>
<evidence type="ECO:0000256" key="3">
    <source>
        <dbReference type="ARBA" id="ARBA00022630"/>
    </source>
</evidence>
<dbReference type="EC" id="1.-.-.-" evidence="8"/>
<keyword evidence="3 8" id="KW-0285">Flavoprotein</keyword>
<keyword evidence="10" id="KW-1185">Reference proteome</keyword>
<dbReference type="GO" id="GO:0050660">
    <property type="term" value="F:flavin adenine dinucleotide binding"/>
    <property type="evidence" value="ECO:0007669"/>
    <property type="project" value="InterPro"/>
</dbReference>
<keyword evidence="5" id="KW-0521">NADP</keyword>
<dbReference type="Gene3D" id="3.50.50.60">
    <property type="entry name" value="FAD/NAD(P)-binding domain"/>
    <property type="match status" value="4"/>
</dbReference>
<dbReference type="Proteomes" id="UP001161247">
    <property type="component" value="Chromosome 6"/>
</dbReference>
<gene>
    <name evidence="9" type="ORF">OLC1_LOCUS16614</name>
</gene>
<evidence type="ECO:0000256" key="7">
    <source>
        <dbReference type="ARBA" id="ARBA00023033"/>
    </source>
</evidence>
<sequence>MDHMAEAHFQLPPLKVAVIGAGVSGLLAARELQRVGLNAVVYERSDQIGGTWAYTPEVEEEDPLGLDPNRKIVHSSLYKSLRTNFPPALMEFMDYPFNVGGGFDRKTYFATHEEILQFLKNFVAHFGLEKLIRFSTRVVRVEAEDVGRRWIVESKKEATGGMGRRSDEELFDAVVVCNGHNTQPRLANVAGIKRWPGKQIHSHNYRVPKPYKDQVVVVIGGGPSAYDIAFDISKVAKEVHISTRHPQAEVKKFGTCNNMWQHLQIKECHENGEVCFEDGASIVVDTIIHASGFKYDFSFLKTNGVVTVDDNRVGPLYKHVFPPQLAPTLSFVGIPKQTVNFRMIELQAKWVAQVLSGKVALPSKEEMLADVELHYLQMEKNGIPKHHTHTIALHSYYKGFGYMDWLAAQIGLPPADEELKVVLDRLIEFNMKKAQPQPLKVAVIGAGVSGLLAARELRRVGLNNVVVYEKSGQIGGTWVYTPEVEDDDPLGLDPNRKIVHSSLYKSLRANLPPTLMEFMDYPFNVNVGGDFDRKTYFASHEEVLQFLKNFVAHFGLEKLVRFNTRVVRVEAEDGGRRWIVETEKNMTGGLETGSEEEMFDAVVVCNGHNTQPRLANVPGIKGWPGKQIHSHNYRISKPYKDKVVVVIGGGPSAYDIAFDISIVAKEVHISTRNPHAEVRKSETSNNVWQHLQIKECHENGEVCFEDGASIIADIILHATGFYYDFSFLKTNGVVTVDDNQVGPLYKHVFRPQLAPTLSFVGIPKQTVNFLVMELQAKWIAEVLAGKVALPSKEEMMTDIELHYQQLEKNGIPKHHTHNIALKSFEYVDWLAAQVGLPPADEELKVLLERVMEFTIKNQHDKKDFAEHFYKL</sequence>
<proteinExistence type="inferred from homology"/>
<dbReference type="PRINTS" id="PR00370">
    <property type="entry name" value="FMOXYGENASE"/>
</dbReference>
<keyword evidence="7 8" id="KW-0503">Monooxygenase</keyword>
<dbReference type="InterPro" id="IPR000960">
    <property type="entry name" value="Flavin_mOase"/>
</dbReference>
<dbReference type="PANTHER" id="PTHR23023">
    <property type="entry name" value="DIMETHYLANILINE MONOOXYGENASE"/>
    <property type="match status" value="1"/>
</dbReference>
<dbReference type="GO" id="GO:0050661">
    <property type="term" value="F:NADP binding"/>
    <property type="evidence" value="ECO:0007669"/>
    <property type="project" value="InterPro"/>
</dbReference>
<accession>A0AAV1DMG0</accession>
<evidence type="ECO:0000313" key="10">
    <source>
        <dbReference type="Proteomes" id="UP001161247"/>
    </source>
</evidence>
<comment type="similarity">
    <text evidence="2 8">Belongs to the FMO family.</text>
</comment>
<dbReference type="SUPFAM" id="SSF51905">
    <property type="entry name" value="FAD/NAD(P)-binding domain"/>
    <property type="match status" value="4"/>
</dbReference>
<comment type="cofactor">
    <cofactor evidence="1 8">
        <name>FAD</name>
        <dbReference type="ChEBI" id="CHEBI:57692"/>
    </cofactor>
</comment>
<reference evidence="9" key="1">
    <citation type="submission" date="2023-03" db="EMBL/GenBank/DDBJ databases">
        <authorList>
            <person name="Julca I."/>
        </authorList>
    </citation>
    <scope>NUCLEOTIDE SEQUENCE</scope>
</reference>
<keyword evidence="4 8" id="KW-0274">FAD</keyword>
<dbReference type="GO" id="GO:0004499">
    <property type="term" value="F:N,N-dimethylaniline monooxygenase activity"/>
    <property type="evidence" value="ECO:0007669"/>
    <property type="project" value="InterPro"/>
</dbReference>
<evidence type="ECO:0000313" key="9">
    <source>
        <dbReference type="EMBL" id="CAI9108542.1"/>
    </source>
</evidence>
<evidence type="ECO:0000256" key="2">
    <source>
        <dbReference type="ARBA" id="ARBA00009183"/>
    </source>
</evidence>
<evidence type="ECO:0000256" key="6">
    <source>
        <dbReference type="ARBA" id="ARBA00023002"/>
    </source>
</evidence>
<dbReference type="InterPro" id="IPR036188">
    <property type="entry name" value="FAD/NAD-bd_sf"/>
</dbReference>
<dbReference type="InterPro" id="IPR020946">
    <property type="entry name" value="Flavin_mOase-like"/>
</dbReference>
<dbReference type="InterPro" id="IPR050346">
    <property type="entry name" value="FMO-like"/>
</dbReference>
<dbReference type="FunFam" id="3.50.50.60:FF:000138">
    <property type="entry name" value="Flavin-containing monooxygenase"/>
    <property type="match status" value="2"/>
</dbReference>
<organism evidence="9 10">
    <name type="scientific">Oldenlandia corymbosa var. corymbosa</name>
    <dbReference type="NCBI Taxonomy" id="529605"/>
    <lineage>
        <taxon>Eukaryota</taxon>
        <taxon>Viridiplantae</taxon>
        <taxon>Streptophyta</taxon>
        <taxon>Embryophyta</taxon>
        <taxon>Tracheophyta</taxon>
        <taxon>Spermatophyta</taxon>
        <taxon>Magnoliopsida</taxon>
        <taxon>eudicotyledons</taxon>
        <taxon>Gunneridae</taxon>
        <taxon>Pentapetalae</taxon>
        <taxon>asterids</taxon>
        <taxon>lamiids</taxon>
        <taxon>Gentianales</taxon>
        <taxon>Rubiaceae</taxon>
        <taxon>Rubioideae</taxon>
        <taxon>Spermacoceae</taxon>
        <taxon>Hedyotis-Oldenlandia complex</taxon>
        <taxon>Oldenlandia</taxon>
    </lineage>
</organism>
<keyword evidence="6 8" id="KW-0560">Oxidoreductase</keyword>
<dbReference type="EMBL" id="OX459123">
    <property type="protein sequence ID" value="CAI9108542.1"/>
    <property type="molecule type" value="Genomic_DNA"/>
</dbReference>
<evidence type="ECO:0000256" key="8">
    <source>
        <dbReference type="RuleBase" id="RU361177"/>
    </source>
</evidence>
<evidence type="ECO:0000256" key="4">
    <source>
        <dbReference type="ARBA" id="ARBA00022827"/>
    </source>
</evidence>
<evidence type="ECO:0000256" key="1">
    <source>
        <dbReference type="ARBA" id="ARBA00001974"/>
    </source>
</evidence>
<dbReference type="AlphaFoldDB" id="A0AAV1DMG0"/>
<name>A0AAV1DMG0_OLDCO</name>